<reference evidence="1 2" key="1">
    <citation type="submission" date="2015-03" db="EMBL/GenBank/DDBJ databases">
        <authorList>
            <person name="Lepp D."/>
            <person name="Hassan Y.I."/>
            <person name="Li X.-Z."/>
            <person name="Zhou T."/>
        </authorList>
    </citation>
    <scope>NUCLEOTIDE SEQUENCE [LARGE SCALE GENOMIC DNA]</scope>
    <source>
        <strain evidence="1 2">E84</strain>
    </source>
</reference>
<evidence type="ECO:0000313" key="2">
    <source>
        <dbReference type="Proteomes" id="UP000033411"/>
    </source>
</evidence>
<dbReference type="Proteomes" id="UP000033411">
    <property type="component" value="Unassembled WGS sequence"/>
</dbReference>
<name>A0A0F5QEV1_9HYPH</name>
<sequence>MDFYSQIQQALQSLKLALAVPSPIYEGASDMTRSQLVQEVEITDQGRTFKSAFYVEHGMIHANLAGKMVTLPCPNDDAAGVVRALLTEQVLSQSISRKDDAF</sequence>
<dbReference type="AlphaFoldDB" id="A0A0F5QEV1"/>
<keyword evidence="2" id="KW-1185">Reference proteome</keyword>
<protein>
    <submittedName>
        <fullName evidence="1">Uncharacterized protein</fullName>
    </submittedName>
</protein>
<evidence type="ECO:0000313" key="1">
    <source>
        <dbReference type="EMBL" id="KKC39490.1"/>
    </source>
</evidence>
<proteinExistence type="predicted"/>
<organism evidence="1 2">
    <name type="scientific">Devosia epidermidihirudinis</name>
    <dbReference type="NCBI Taxonomy" id="1293439"/>
    <lineage>
        <taxon>Bacteria</taxon>
        <taxon>Pseudomonadati</taxon>
        <taxon>Pseudomonadota</taxon>
        <taxon>Alphaproteobacteria</taxon>
        <taxon>Hyphomicrobiales</taxon>
        <taxon>Devosiaceae</taxon>
        <taxon>Devosia</taxon>
    </lineage>
</organism>
<comment type="caution">
    <text evidence="1">The sequence shown here is derived from an EMBL/GenBank/DDBJ whole genome shotgun (WGS) entry which is preliminary data.</text>
</comment>
<dbReference type="PATRIC" id="fig|1293439.3.peg.489"/>
<dbReference type="EMBL" id="LANJ01000011">
    <property type="protein sequence ID" value="KKC39490.1"/>
    <property type="molecule type" value="Genomic_DNA"/>
</dbReference>
<accession>A0A0F5QEV1</accession>
<gene>
    <name evidence="1" type="ORF">WH87_04635</name>
</gene>